<evidence type="ECO:0000313" key="3">
    <source>
        <dbReference type="Proteomes" id="UP000321201"/>
    </source>
</evidence>
<dbReference type="AlphaFoldDB" id="A0A5C7EPH5"/>
<dbReference type="InParanoid" id="A0A5C7EPH5"/>
<protein>
    <submittedName>
        <fullName evidence="1">DDE transposase</fullName>
    </submittedName>
</protein>
<evidence type="ECO:0000313" key="2">
    <source>
        <dbReference type="EMBL" id="TXF13003.1"/>
    </source>
</evidence>
<proteinExistence type="predicted"/>
<dbReference type="EMBL" id="VPFL01000003">
    <property type="protein sequence ID" value="TXF13003.1"/>
    <property type="molecule type" value="Genomic_DNA"/>
</dbReference>
<reference evidence="1 3" key="1">
    <citation type="submission" date="2019-08" db="EMBL/GenBank/DDBJ databases">
        <title>Pelomicrobium methylotrophicum gen. nov., sp. nov. a moderately thermophilic, facultatively anaerobic, lithoautotrophic and methylotrophic bacterium isolated from a terrestrial mud volcano.</title>
        <authorList>
            <person name="Slobodkina G.B."/>
            <person name="Merkel A.Y."/>
            <person name="Slobodkin A.I."/>
        </authorList>
    </citation>
    <scope>NUCLEOTIDE SEQUENCE [LARGE SCALE GENOMIC DNA]</scope>
    <source>
        <strain evidence="1 3">SM250</strain>
    </source>
</reference>
<organism evidence="1 3">
    <name type="scientific">Pelomicrobium methylotrophicum</name>
    <dbReference type="NCBI Taxonomy" id="2602750"/>
    <lineage>
        <taxon>Bacteria</taxon>
        <taxon>Pseudomonadati</taxon>
        <taxon>Pseudomonadota</taxon>
        <taxon>Hydrogenophilia</taxon>
        <taxon>Hydrogenophilia incertae sedis</taxon>
        <taxon>Pelomicrobium</taxon>
    </lineage>
</organism>
<sequence>FAWIQWQRRLLVRWEYYAENFLGFVQLACMVILLRQF</sequence>
<dbReference type="EMBL" id="VPFL01000050">
    <property type="protein sequence ID" value="TXF09530.1"/>
    <property type="molecule type" value="Genomic_DNA"/>
</dbReference>
<dbReference type="Proteomes" id="UP000321201">
    <property type="component" value="Unassembled WGS sequence"/>
</dbReference>
<comment type="caution">
    <text evidence="1">The sequence shown here is derived from an EMBL/GenBank/DDBJ whole genome shotgun (WGS) entry which is preliminary data.</text>
</comment>
<name>A0A5C7EPH5_9PROT</name>
<gene>
    <name evidence="2" type="ORF">FR698_02690</name>
    <name evidence="1" type="ORF">FR698_16645</name>
</gene>
<keyword evidence="3" id="KW-1185">Reference proteome</keyword>
<evidence type="ECO:0000313" key="1">
    <source>
        <dbReference type="EMBL" id="TXF09530.1"/>
    </source>
</evidence>
<accession>A0A5C7EPH5</accession>
<feature type="non-terminal residue" evidence="1">
    <location>
        <position position="1"/>
    </location>
</feature>